<dbReference type="AlphaFoldDB" id="A0AA48HJR1"/>
<name>A0AA48HJR1_9ALTE</name>
<dbReference type="InterPro" id="IPR007428">
    <property type="entry name" value="MlaA"/>
</dbReference>
<dbReference type="GO" id="GO:0016020">
    <property type="term" value="C:membrane"/>
    <property type="evidence" value="ECO:0007669"/>
    <property type="project" value="InterPro"/>
</dbReference>
<protein>
    <submittedName>
        <fullName evidence="4">ABC transporter</fullName>
    </submittedName>
</protein>
<dbReference type="RefSeq" id="WP_338293794.1">
    <property type="nucleotide sequence ID" value="NZ_AP027272.1"/>
</dbReference>
<dbReference type="EMBL" id="AP027272">
    <property type="protein sequence ID" value="BDX07701.1"/>
    <property type="molecule type" value="Genomic_DNA"/>
</dbReference>
<dbReference type="PRINTS" id="PR01805">
    <property type="entry name" value="VACJLIPOPROT"/>
</dbReference>
<proteinExistence type="inferred from homology"/>
<dbReference type="GO" id="GO:0120010">
    <property type="term" value="P:intermembrane phospholipid transfer"/>
    <property type="evidence" value="ECO:0007669"/>
    <property type="project" value="TreeGrafter"/>
</dbReference>
<evidence type="ECO:0000256" key="3">
    <source>
        <dbReference type="SAM" id="SignalP"/>
    </source>
</evidence>
<dbReference type="PANTHER" id="PTHR30035">
    <property type="entry name" value="LIPOPROTEIN VACJ-RELATED"/>
    <property type="match status" value="1"/>
</dbReference>
<accession>A0AA48HJR1</accession>
<evidence type="ECO:0000256" key="1">
    <source>
        <dbReference type="ARBA" id="ARBA00010634"/>
    </source>
</evidence>
<dbReference type="PANTHER" id="PTHR30035:SF3">
    <property type="entry name" value="INTERMEMBRANE PHOSPHOLIPID TRANSPORT SYSTEM LIPOPROTEIN MLAA"/>
    <property type="match status" value="1"/>
</dbReference>
<reference evidence="4" key="1">
    <citation type="submission" date="2023-01" db="EMBL/GenBank/DDBJ databases">
        <title>Complete genome sequence of Planctobacterium marinum strain Dej080120_11.</title>
        <authorList>
            <person name="Ueki S."/>
            <person name="Maruyama F."/>
        </authorList>
    </citation>
    <scope>NUCLEOTIDE SEQUENCE</scope>
    <source>
        <strain evidence="4">Dej080120_11</strain>
    </source>
</reference>
<evidence type="ECO:0000256" key="2">
    <source>
        <dbReference type="ARBA" id="ARBA00022729"/>
    </source>
</evidence>
<gene>
    <name evidence="4" type="ORF">MACH26_32220</name>
</gene>
<feature type="signal peptide" evidence="3">
    <location>
        <begin position="1"/>
        <end position="19"/>
    </location>
</feature>
<keyword evidence="5" id="KW-1185">Reference proteome</keyword>
<feature type="chain" id="PRO_5041232238" evidence="3">
    <location>
        <begin position="20"/>
        <end position="249"/>
    </location>
</feature>
<sequence>MNIKLITGLFFSLLLSACASNRQVDEQVQEHNDPLESVNRSVWEFNWEVLDQHVLRPVTVAYVDYTPEVVRDGLHNAARNLDEPANLLNNLLQGKVNDSFVSLGRFAINSTFGIFGVFDFASDMGLERKREDFGQTLGKAGAGTGAYLMLPGLGPSDVRSFTGDVVDSSYWPVADLNIYFAVFSRAIKALEGRASLMAQEQLIYDSLDSYTFVKDVYFQDLAHKVTDGKVEEPEMTEEDAELDALLEEF</sequence>
<keyword evidence="2 3" id="KW-0732">Signal</keyword>
<comment type="similarity">
    <text evidence="1">Belongs to the MlaA family.</text>
</comment>
<dbReference type="Proteomes" id="UP001333710">
    <property type="component" value="Chromosome"/>
</dbReference>
<evidence type="ECO:0000313" key="5">
    <source>
        <dbReference type="Proteomes" id="UP001333710"/>
    </source>
</evidence>
<evidence type="ECO:0000313" key="4">
    <source>
        <dbReference type="EMBL" id="BDX07701.1"/>
    </source>
</evidence>
<organism evidence="4 5">
    <name type="scientific">Planctobacterium marinum</name>
    <dbReference type="NCBI Taxonomy" id="1631968"/>
    <lineage>
        <taxon>Bacteria</taxon>
        <taxon>Pseudomonadati</taxon>
        <taxon>Pseudomonadota</taxon>
        <taxon>Gammaproteobacteria</taxon>
        <taxon>Alteromonadales</taxon>
        <taxon>Alteromonadaceae</taxon>
        <taxon>Planctobacterium</taxon>
    </lineage>
</organism>
<dbReference type="PROSITE" id="PS51257">
    <property type="entry name" value="PROKAR_LIPOPROTEIN"/>
    <property type="match status" value="1"/>
</dbReference>
<dbReference type="KEGG" id="pmaw:MACH26_32220"/>
<dbReference type="Pfam" id="PF04333">
    <property type="entry name" value="MlaA"/>
    <property type="match status" value="1"/>
</dbReference>